<evidence type="ECO:0000313" key="2">
    <source>
        <dbReference type="EMBL" id="JAD23874.1"/>
    </source>
</evidence>
<accession>A0A0A8YDB7</accession>
<evidence type="ECO:0000256" key="1">
    <source>
        <dbReference type="SAM" id="MobiDB-lite"/>
    </source>
</evidence>
<dbReference type="EMBL" id="GBRH01274021">
    <property type="protein sequence ID" value="JAD23874.1"/>
    <property type="molecule type" value="Transcribed_RNA"/>
</dbReference>
<name>A0A0A8YDB7_ARUDO</name>
<reference evidence="2" key="2">
    <citation type="journal article" date="2015" name="Data Brief">
        <title>Shoot transcriptome of the giant reed, Arundo donax.</title>
        <authorList>
            <person name="Barrero R.A."/>
            <person name="Guerrero F.D."/>
            <person name="Moolhuijzen P."/>
            <person name="Goolsby J.A."/>
            <person name="Tidwell J."/>
            <person name="Bellgard S.E."/>
            <person name="Bellgard M.I."/>
        </authorList>
    </citation>
    <scope>NUCLEOTIDE SEQUENCE</scope>
    <source>
        <tissue evidence="2">Shoot tissue taken approximately 20 cm above the soil surface</tissue>
    </source>
</reference>
<reference evidence="2" key="1">
    <citation type="submission" date="2014-09" db="EMBL/GenBank/DDBJ databases">
        <authorList>
            <person name="Magalhaes I.L.F."/>
            <person name="Oliveira U."/>
            <person name="Santos F.R."/>
            <person name="Vidigal T.H.D.A."/>
            <person name="Brescovit A.D."/>
            <person name="Santos A.J."/>
        </authorList>
    </citation>
    <scope>NUCLEOTIDE SEQUENCE</scope>
    <source>
        <tissue evidence="2">Shoot tissue taken approximately 20 cm above the soil surface</tissue>
    </source>
</reference>
<sequence>MVPEIVGSPPACGDQHRGQALHAR</sequence>
<protein>
    <submittedName>
        <fullName evidence="2">Uncharacterized protein</fullName>
    </submittedName>
</protein>
<dbReference type="AlphaFoldDB" id="A0A0A8YDB7"/>
<proteinExistence type="predicted"/>
<organism evidence="2">
    <name type="scientific">Arundo donax</name>
    <name type="common">Giant reed</name>
    <name type="synonym">Donax arundinaceus</name>
    <dbReference type="NCBI Taxonomy" id="35708"/>
    <lineage>
        <taxon>Eukaryota</taxon>
        <taxon>Viridiplantae</taxon>
        <taxon>Streptophyta</taxon>
        <taxon>Embryophyta</taxon>
        <taxon>Tracheophyta</taxon>
        <taxon>Spermatophyta</taxon>
        <taxon>Magnoliopsida</taxon>
        <taxon>Liliopsida</taxon>
        <taxon>Poales</taxon>
        <taxon>Poaceae</taxon>
        <taxon>PACMAD clade</taxon>
        <taxon>Arundinoideae</taxon>
        <taxon>Arundineae</taxon>
        <taxon>Arundo</taxon>
    </lineage>
</organism>
<feature type="region of interest" description="Disordered" evidence="1">
    <location>
        <begin position="1"/>
        <end position="24"/>
    </location>
</feature>